<proteinExistence type="predicted"/>
<reference evidence="1" key="1">
    <citation type="submission" date="2014-05" db="EMBL/GenBank/DDBJ databases">
        <authorList>
            <person name="Chronopoulou M."/>
        </authorList>
    </citation>
    <scope>NUCLEOTIDE SEQUENCE</scope>
    <source>
        <tissue evidence="1">Whole organism</tissue>
    </source>
</reference>
<dbReference type="AlphaFoldDB" id="A0A0K2V9K7"/>
<evidence type="ECO:0000313" key="1">
    <source>
        <dbReference type="EMBL" id="CDW47169.1"/>
    </source>
</evidence>
<organism evidence="1">
    <name type="scientific">Lepeophtheirus salmonis</name>
    <name type="common">Salmon louse</name>
    <name type="synonym">Caligus salmonis</name>
    <dbReference type="NCBI Taxonomy" id="72036"/>
    <lineage>
        <taxon>Eukaryota</taxon>
        <taxon>Metazoa</taxon>
        <taxon>Ecdysozoa</taxon>
        <taxon>Arthropoda</taxon>
        <taxon>Crustacea</taxon>
        <taxon>Multicrustacea</taxon>
        <taxon>Hexanauplia</taxon>
        <taxon>Copepoda</taxon>
        <taxon>Siphonostomatoida</taxon>
        <taxon>Caligidae</taxon>
        <taxon>Lepeophtheirus</taxon>
    </lineage>
</organism>
<accession>A0A0K2V9K7</accession>
<dbReference type="EMBL" id="HACA01029808">
    <property type="protein sequence ID" value="CDW47169.1"/>
    <property type="molecule type" value="Transcribed_RNA"/>
</dbReference>
<sequence length="34" mass="4014">MIIVRHTMIEDDDTLCGRQFDIIYSATVDANRHY</sequence>
<name>A0A0K2V9K7_LEPSM</name>
<protein>
    <submittedName>
        <fullName evidence="1">Uncharacterized protein</fullName>
    </submittedName>
</protein>